<keyword evidence="1" id="KW-0472">Membrane</keyword>
<feature type="domain" description="DUF1559" evidence="2">
    <location>
        <begin position="32"/>
        <end position="296"/>
    </location>
</feature>
<dbReference type="EMBL" id="JABRWO010000025">
    <property type="protein sequence ID" value="MBA2117997.1"/>
    <property type="molecule type" value="Genomic_DNA"/>
</dbReference>
<evidence type="ECO:0000259" key="2">
    <source>
        <dbReference type="Pfam" id="PF07596"/>
    </source>
</evidence>
<dbReference type="InterPro" id="IPR012902">
    <property type="entry name" value="N_methyl_site"/>
</dbReference>
<dbReference type="Proteomes" id="UP000551616">
    <property type="component" value="Unassembled WGS sequence"/>
</dbReference>
<dbReference type="NCBIfam" id="TIGR02532">
    <property type="entry name" value="IV_pilin_GFxxxE"/>
    <property type="match status" value="1"/>
</dbReference>
<organism evidence="3 4">
    <name type="scientific">Bremerella alba</name>
    <dbReference type="NCBI Taxonomy" id="980252"/>
    <lineage>
        <taxon>Bacteria</taxon>
        <taxon>Pseudomonadati</taxon>
        <taxon>Planctomycetota</taxon>
        <taxon>Planctomycetia</taxon>
        <taxon>Pirellulales</taxon>
        <taxon>Pirellulaceae</taxon>
        <taxon>Bremerella</taxon>
    </lineage>
</organism>
<keyword evidence="1" id="KW-0812">Transmembrane</keyword>
<gene>
    <name evidence="3" type="ORF">HOV93_52050</name>
</gene>
<protein>
    <recommendedName>
        <fullName evidence="2">DUF1559 domain-containing protein</fullName>
    </recommendedName>
</protein>
<dbReference type="RefSeq" id="WP_207399350.1">
    <property type="nucleotide sequence ID" value="NZ_JABRWO010000025.1"/>
</dbReference>
<reference evidence="3 4" key="1">
    <citation type="submission" date="2020-05" db="EMBL/GenBank/DDBJ databases">
        <title>Bremerella alba sp. nov., a novel planctomycete isolated from the surface of the macroalga Fucus spiralis.</title>
        <authorList>
            <person name="Godinho O."/>
            <person name="Botelho R."/>
            <person name="Albuquerque L."/>
            <person name="Wiegand S."/>
            <person name="Da Costa M.S."/>
            <person name="Lobo-Da-Cunha A."/>
            <person name="Jogler C."/>
            <person name="Lage O.M."/>
        </authorList>
    </citation>
    <scope>NUCLEOTIDE SEQUENCE [LARGE SCALE GENOMIC DNA]</scope>
    <source>
        <strain evidence="3 4">FF15</strain>
    </source>
</reference>
<dbReference type="AlphaFoldDB" id="A0A7V9AA07"/>
<dbReference type="Pfam" id="PF07596">
    <property type="entry name" value="SBP_bac_10"/>
    <property type="match status" value="1"/>
</dbReference>
<sequence>MSCKRFGFTLVELLVVIAIIGVLIALLLPAVQQAREAARRMQCSNNIKQIVLATHTYHDVYGSFPIGSSQYNHTGLVGDRGFMGWGIGILDYIEQQNLFDRYDSTKDSLSSVNTEVRETSIATYNCPSDIGTGQLHTPASGACCSRVFASSSYRGVSGRSSGSYYWDDARHFANTQSEDKGVFPAMAENGRPTYFGEVVDGTSNTLMIGEAHTTTQPTRGTFWAHTYTSYALSSITIGYPVPSFGITDYEVCETTASDLSVSSNACKRFFGALHPGGVQFGRVDGSVSFIPETIDQIILGNLATIGGGEVVPGS</sequence>
<keyword evidence="4" id="KW-1185">Reference proteome</keyword>
<dbReference type="InterPro" id="IPR045584">
    <property type="entry name" value="Pilin-like"/>
</dbReference>
<dbReference type="Pfam" id="PF07963">
    <property type="entry name" value="N_methyl"/>
    <property type="match status" value="1"/>
</dbReference>
<dbReference type="PANTHER" id="PTHR30093">
    <property type="entry name" value="GENERAL SECRETION PATHWAY PROTEIN G"/>
    <property type="match status" value="1"/>
</dbReference>
<comment type="caution">
    <text evidence="3">The sequence shown here is derived from an EMBL/GenBank/DDBJ whole genome shotgun (WGS) entry which is preliminary data.</text>
</comment>
<dbReference type="Gene3D" id="3.30.700.10">
    <property type="entry name" value="Glycoprotein, Type 4 Pilin"/>
    <property type="match status" value="1"/>
</dbReference>
<dbReference type="InterPro" id="IPR011453">
    <property type="entry name" value="DUF1559"/>
</dbReference>
<proteinExistence type="predicted"/>
<dbReference type="PANTHER" id="PTHR30093:SF2">
    <property type="entry name" value="TYPE II SECRETION SYSTEM PROTEIN H"/>
    <property type="match status" value="1"/>
</dbReference>
<evidence type="ECO:0000256" key="1">
    <source>
        <dbReference type="SAM" id="Phobius"/>
    </source>
</evidence>
<dbReference type="SUPFAM" id="SSF54523">
    <property type="entry name" value="Pili subunits"/>
    <property type="match status" value="1"/>
</dbReference>
<evidence type="ECO:0000313" key="4">
    <source>
        <dbReference type="Proteomes" id="UP000551616"/>
    </source>
</evidence>
<evidence type="ECO:0000313" key="3">
    <source>
        <dbReference type="EMBL" id="MBA2117997.1"/>
    </source>
</evidence>
<accession>A0A7V9AA07</accession>
<keyword evidence="1" id="KW-1133">Transmembrane helix</keyword>
<feature type="transmembrane region" description="Helical" evidence="1">
    <location>
        <begin position="6"/>
        <end position="31"/>
    </location>
</feature>
<name>A0A7V9AA07_9BACT</name>